<evidence type="ECO:0000256" key="1">
    <source>
        <dbReference type="ARBA" id="ARBA00006484"/>
    </source>
</evidence>
<dbReference type="OMA" id="PPAWEQH"/>
<dbReference type="AlphaFoldDB" id="M7T863"/>
<dbReference type="HOGENOM" id="CLU_010194_44_4_1"/>
<dbReference type="Gene3D" id="3.40.50.720">
    <property type="entry name" value="NAD(P)-binding Rossmann-like Domain"/>
    <property type="match status" value="1"/>
</dbReference>
<dbReference type="PANTHER" id="PTHR24320">
    <property type="entry name" value="RETINOL DEHYDROGENASE"/>
    <property type="match status" value="1"/>
</dbReference>
<keyword evidence="2" id="KW-0560">Oxidoreductase</keyword>
<evidence type="ECO:0000313" key="4">
    <source>
        <dbReference type="Proteomes" id="UP000012174"/>
    </source>
</evidence>
<organism evidence="3 4">
    <name type="scientific">Eutypa lata (strain UCR-EL1)</name>
    <name type="common">Grapevine dieback disease fungus</name>
    <name type="synonym">Eutypa armeniacae</name>
    <dbReference type="NCBI Taxonomy" id="1287681"/>
    <lineage>
        <taxon>Eukaryota</taxon>
        <taxon>Fungi</taxon>
        <taxon>Dikarya</taxon>
        <taxon>Ascomycota</taxon>
        <taxon>Pezizomycotina</taxon>
        <taxon>Sordariomycetes</taxon>
        <taxon>Xylariomycetidae</taxon>
        <taxon>Xylariales</taxon>
        <taxon>Diatrypaceae</taxon>
        <taxon>Eutypa</taxon>
    </lineage>
</organism>
<dbReference type="EMBL" id="KB706733">
    <property type="protein sequence ID" value="EMR66001.1"/>
    <property type="molecule type" value="Genomic_DNA"/>
</dbReference>
<dbReference type="Proteomes" id="UP000012174">
    <property type="component" value="Unassembled WGS sequence"/>
</dbReference>
<dbReference type="GO" id="GO:0016491">
    <property type="term" value="F:oxidoreductase activity"/>
    <property type="evidence" value="ECO:0007669"/>
    <property type="project" value="UniProtKB-KW"/>
</dbReference>
<dbReference type="SUPFAM" id="SSF51735">
    <property type="entry name" value="NAD(P)-binding Rossmann-fold domains"/>
    <property type="match status" value="1"/>
</dbReference>
<comment type="similarity">
    <text evidence="1">Belongs to the short-chain dehydrogenases/reductases (SDR) family.</text>
</comment>
<dbReference type="OrthoDB" id="542013at2759"/>
<accession>M7T863</accession>
<proteinExistence type="inferred from homology"/>
<dbReference type="InterPro" id="IPR002347">
    <property type="entry name" value="SDR_fam"/>
</dbReference>
<evidence type="ECO:0000313" key="3">
    <source>
        <dbReference type="EMBL" id="EMR66001.1"/>
    </source>
</evidence>
<name>M7T863_EUTLA</name>
<dbReference type="PANTHER" id="PTHR24320:SF152">
    <property type="entry name" value="SHORT-CHAIN DEHYDROGENASE_REDUCTASE FAMILY PROTEIN"/>
    <property type="match status" value="1"/>
</dbReference>
<gene>
    <name evidence="3" type="ORF">UCREL1_7011</name>
</gene>
<dbReference type="eggNOG" id="KOG1208">
    <property type="taxonomic scope" value="Eukaryota"/>
</dbReference>
<protein>
    <submittedName>
        <fullName evidence="3">Putative retinol dehydrogenase 12 protein</fullName>
    </submittedName>
</protein>
<dbReference type="InterPro" id="IPR036291">
    <property type="entry name" value="NAD(P)-bd_dom_sf"/>
</dbReference>
<dbReference type="KEGG" id="ela:UCREL1_7011"/>
<sequence>MPTPNLPPSAIWSTWKGLKGMYPATVTVPDADLRGKWVLITGSNNGIGREAAIRFARSGANLILACRQPPPYETHPDEVVEECKVAAATGQHGEHQVIVEWWECDMADLSSVAALAQRWNKTNRPLDILANNAGIATAGPAVLTKDGFEMCHQVNFLSHTLLTLSVLPSMARAPSPRIICTTSCMHYVGVYNLSNANAGGDAYSNNKLYFQIWLSELQLHLLRHPDYDHVVVHGVHPGFVNSGIFRRSDEPNAPKGSHLVFWVLTKLLSLLAIDSQQGSLAIFNAATAPELGLQGDGSVDEFRGGAKYLNRLWVDEPNPYIYDAASRTGVWDFVLNELDSSRRLNVSEDLRKAILV</sequence>
<reference evidence="4" key="1">
    <citation type="journal article" date="2013" name="Genome Announc.">
        <title>Draft genome sequence of the grapevine dieback fungus Eutypa lata UCR-EL1.</title>
        <authorList>
            <person name="Blanco-Ulate B."/>
            <person name="Rolshausen P.E."/>
            <person name="Cantu D."/>
        </authorList>
    </citation>
    <scope>NUCLEOTIDE SEQUENCE [LARGE SCALE GENOMIC DNA]</scope>
    <source>
        <strain evidence="4">UCR-EL1</strain>
    </source>
</reference>
<dbReference type="Pfam" id="PF00106">
    <property type="entry name" value="adh_short"/>
    <property type="match status" value="1"/>
</dbReference>
<keyword evidence="4" id="KW-1185">Reference proteome</keyword>
<evidence type="ECO:0000256" key="2">
    <source>
        <dbReference type="ARBA" id="ARBA00023002"/>
    </source>
</evidence>
<dbReference type="PRINTS" id="PR00081">
    <property type="entry name" value="GDHRDH"/>
</dbReference>